<dbReference type="Pfam" id="PF01980">
    <property type="entry name" value="TrmO_N"/>
    <property type="match status" value="1"/>
</dbReference>
<evidence type="ECO:0000259" key="3">
    <source>
        <dbReference type="PROSITE" id="PS51668"/>
    </source>
</evidence>
<dbReference type="InterPro" id="IPR041369">
    <property type="entry name" value="TrmO_C"/>
</dbReference>
<dbReference type="InterPro" id="IPR040372">
    <property type="entry name" value="YaeB-like"/>
</dbReference>
<dbReference type="Gene3D" id="3.30.2310.10">
    <property type="entry name" value="YaeB-like"/>
    <property type="match status" value="1"/>
</dbReference>
<evidence type="ECO:0000256" key="1">
    <source>
        <dbReference type="ARBA" id="ARBA00022691"/>
    </source>
</evidence>
<dbReference type="SUPFAM" id="SSF118196">
    <property type="entry name" value="YaeB-like"/>
    <property type="match status" value="1"/>
</dbReference>
<dbReference type="PATRIC" id="fig|336831.14.peg.657"/>
<keyword evidence="4" id="KW-0808">Transferase</keyword>
<dbReference type="GO" id="GO:0032259">
    <property type="term" value="P:methylation"/>
    <property type="evidence" value="ECO:0007669"/>
    <property type="project" value="UniProtKB-KW"/>
</dbReference>
<proteinExistence type="inferred from homology"/>
<dbReference type="PANTHER" id="PTHR12818:SF0">
    <property type="entry name" value="TRNA (ADENINE(37)-N6)-METHYLTRANSFERASE"/>
    <property type="match status" value="1"/>
</dbReference>
<accession>A0A0M2V099</accession>
<dbReference type="Gene3D" id="2.40.30.70">
    <property type="entry name" value="YaeB-like"/>
    <property type="match status" value="1"/>
</dbReference>
<dbReference type="InterPro" id="IPR023370">
    <property type="entry name" value="TrmO-like_N"/>
</dbReference>
<dbReference type="InterPro" id="IPR023368">
    <property type="entry name" value="UPF0066_cons_site"/>
</dbReference>
<keyword evidence="4" id="KW-0489">Methyltransferase</keyword>
<dbReference type="NCBIfam" id="TIGR00104">
    <property type="entry name" value="tRNA_TsaA"/>
    <property type="match status" value="1"/>
</dbReference>
<name>A0A0M2V099_9GAMM</name>
<dbReference type="FunFam" id="2.40.30.70:FF:000001">
    <property type="entry name" value="tRNA (N6-threonylcarbamoyladenosine(37)-N6)-methyltransferase TrmO"/>
    <property type="match status" value="1"/>
</dbReference>
<keyword evidence="1" id="KW-0949">S-adenosyl-L-methionine</keyword>
<keyword evidence="5" id="KW-1185">Reference proteome</keyword>
<dbReference type="CDD" id="cd09281">
    <property type="entry name" value="UPF0066"/>
    <property type="match status" value="1"/>
</dbReference>
<dbReference type="PROSITE" id="PS01318">
    <property type="entry name" value="TSAA_1"/>
    <property type="match status" value="1"/>
</dbReference>
<evidence type="ECO:0000256" key="2">
    <source>
        <dbReference type="ARBA" id="ARBA00033753"/>
    </source>
</evidence>
<protein>
    <submittedName>
        <fullName evidence="4">tRNA (Adenine(37)-N6)-methyltransferase</fullName>
    </submittedName>
</protein>
<dbReference type="EMBL" id="LAHO01000021">
    <property type="protein sequence ID" value="KKO44011.1"/>
    <property type="molecule type" value="Genomic_DNA"/>
</dbReference>
<reference evidence="4 5" key="1">
    <citation type="submission" date="2015-03" db="EMBL/GenBank/DDBJ databases">
        <title>Draft genome sequences of two protease-producing strains of Arsukibacterium isolated from two cold and alkaline environments.</title>
        <authorList>
            <person name="Lylloff J.E."/>
            <person name="Skov L.B."/>
            <person name="Jepsen M."/>
            <person name="Hallin P.F."/>
            <person name="Sorensen S.J."/>
            <person name="Stougaard P."/>
            <person name="Glaring M.A."/>
        </authorList>
    </citation>
    <scope>NUCLEOTIDE SEQUENCE [LARGE SCALE GENOMIC DNA]</scope>
    <source>
        <strain evidence="4 5">GCM72</strain>
    </source>
</reference>
<dbReference type="Proteomes" id="UP000034228">
    <property type="component" value="Unassembled WGS sequence"/>
</dbReference>
<dbReference type="PROSITE" id="PS51668">
    <property type="entry name" value="TSAA_2"/>
    <property type="match status" value="1"/>
</dbReference>
<gene>
    <name evidence="4" type="ORF">WG68_17605</name>
</gene>
<dbReference type="InterPro" id="IPR036413">
    <property type="entry name" value="YaeB-like_sf"/>
</dbReference>
<evidence type="ECO:0000313" key="4">
    <source>
        <dbReference type="EMBL" id="KKO44011.1"/>
    </source>
</evidence>
<dbReference type="RefSeq" id="WP_046559043.1">
    <property type="nucleotide sequence ID" value="NZ_LAHO01000021.1"/>
</dbReference>
<organism evidence="4 5">
    <name type="scientific">Arsukibacterium ikkense</name>
    <dbReference type="NCBI Taxonomy" id="336831"/>
    <lineage>
        <taxon>Bacteria</taxon>
        <taxon>Pseudomonadati</taxon>
        <taxon>Pseudomonadota</taxon>
        <taxon>Gammaproteobacteria</taxon>
        <taxon>Chromatiales</taxon>
        <taxon>Chromatiaceae</taxon>
        <taxon>Arsukibacterium</taxon>
    </lineage>
</organism>
<dbReference type="OrthoDB" id="9804309at2"/>
<sequence>MSVYQFDVIGTIESPYKQKFAIPRQPGLIPEARGKLVLTPPYANDEIVRGITSFSHLWLVFVFHETADKGWSSLVRPPRLGGNTRKGVFATRATFRPNPIGLSVVKLERVYRQNDTLILELSGIDLLDGTPILDIKPYLPYADALPDAVGGFADSAPETQMTVSFSEQAITFCNTQLNYPELTGLITKVLKQDPRPSYKKQRHTEQRYGMTLYHFNIKWTVNGEHNHVTEITQLP</sequence>
<dbReference type="AlphaFoldDB" id="A0A0M2V099"/>
<dbReference type="PANTHER" id="PTHR12818">
    <property type="entry name" value="TRNA (ADENINE(37)-N6)-METHYLTRANSFERASE"/>
    <property type="match status" value="1"/>
</dbReference>
<dbReference type="STRING" id="336831.WG68_17605"/>
<comment type="similarity">
    <text evidence="2">Belongs to the tRNA methyltransferase O family.</text>
</comment>
<feature type="domain" description="TsaA-like" evidence="3">
    <location>
        <begin position="6"/>
        <end position="147"/>
    </location>
</feature>
<dbReference type="Pfam" id="PF18389">
    <property type="entry name" value="TrmO_C"/>
    <property type="match status" value="1"/>
</dbReference>
<dbReference type="InterPro" id="IPR036414">
    <property type="entry name" value="YaeB_N_sf"/>
</dbReference>
<comment type="caution">
    <text evidence="4">The sequence shown here is derived from an EMBL/GenBank/DDBJ whole genome shotgun (WGS) entry which is preliminary data.</text>
</comment>
<dbReference type="GO" id="GO:0089715">
    <property type="term" value="F:tRNA (L-threonylcarbamoyladenosine(37)-C2) methyltransferase activity"/>
    <property type="evidence" value="ECO:0007669"/>
    <property type="project" value="TreeGrafter"/>
</dbReference>
<evidence type="ECO:0000313" key="5">
    <source>
        <dbReference type="Proteomes" id="UP000034228"/>
    </source>
</evidence>